<reference evidence="1 2" key="1">
    <citation type="submission" date="2024-05" db="EMBL/GenBank/DDBJ databases">
        <title>Haplotype-resolved chromosome-level genome assembly of Huyou (Citrus changshanensis).</title>
        <authorList>
            <person name="Miao C."/>
            <person name="Chen W."/>
            <person name="Wu Y."/>
            <person name="Wang L."/>
            <person name="Zhao S."/>
            <person name="Grierson D."/>
            <person name="Xu C."/>
            <person name="Chen K."/>
        </authorList>
    </citation>
    <scope>NUCLEOTIDE SEQUENCE [LARGE SCALE GENOMIC DNA]</scope>
    <source>
        <strain evidence="1">01-14</strain>
        <tissue evidence="1">Leaf</tissue>
    </source>
</reference>
<accession>A0AAP0QCC6</accession>
<comment type="caution">
    <text evidence="1">The sequence shown here is derived from an EMBL/GenBank/DDBJ whole genome shotgun (WGS) entry which is preliminary data.</text>
</comment>
<proteinExistence type="predicted"/>
<dbReference type="AlphaFoldDB" id="A0AAP0QCC6"/>
<evidence type="ECO:0000313" key="2">
    <source>
        <dbReference type="Proteomes" id="UP001428341"/>
    </source>
</evidence>
<organism evidence="1 2">
    <name type="scientific">Citrus x changshan-huyou</name>
    <dbReference type="NCBI Taxonomy" id="2935761"/>
    <lineage>
        <taxon>Eukaryota</taxon>
        <taxon>Viridiplantae</taxon>
        <taxon>Streptophyta</taxon>
        <taxon>Embryophyta</taxon>
        <taxon>Tracheophyta</taxon>
        <taxon>Spermatophyta</taxon>
        <taxon>Magnoliopsida</taxon>
        <taxon>eudicotyledons</taxon>
        <taxon>Gunneridae</taxon>
        <taxon>Pentapetalae</taxon>
        <taxon>rosids</taxon>
        <taxon>malvids</taxon>
        <taxon>Sapindales</taxon>
        <taxon>Rutaceae</taxon>
        <taxon>Aurantioideae</taxon>
        <taxon>Citrus</taxon>
    </lineage>
</organism>
<sequence>MELESDRATGYVAVGGGFQVASEGGRCMWVDDASFSSGLLTAA</sequence>
<gene>
    <name evidence="1" type="ORF">WN944_026439</name>
</gene>
<protein>
    <submittedName>
        <fullName evidence="1">Uncharacterized protein</fullName>
    </submittedName>
</protein>
<dbReference type="Proteomes" id="UP001428341">
    <property type="component" value="Unassembled WGS sequence"/>
</dbReference>
<keyword evidence="2" id="KW-1185">Reference proteome</keyword>
<evidence type="ECO:0000313" key="1">
    <source>
        <dbReference type="EMBL" id="KAK9183288.1"/>
    </source>
</evidence>
<dbReference type="EMBL" id="JBCGBO010000024">
    <property type="protein sequence ID" value="KAK9183288.1"/>
    <property type="molecule type" value="Genomic_DNA"/>
</dbReference>
<name>A0AAP0QCC6_9ROSI</name>